<dbReference type="PRINTS" id="PR00107">
    <property type="entry name" value="PHOSPHOCPHPR"/>
</dbReference>
<protein>
    <submittedName>
        <fullName evidence="6">HPr family phosphocarrier protein</fullName>
    </submittedName>
</protein>
<evidence type="ECO:0000256" key="3">
    <source>
        <dbReference type="ARBA" id="ARBA00022490"/>
    </source>
</evidence>
<reference evidence="6 7" key="1">
    <citation type="journal article" date="2011" name="Front. Microbiol.">
        <title>Genomic signatures of strain selection and enhancement in Bacillus atrophaeus var. globigii, a historical biowarfare simulant.</title>
        <authorList>
            <person name="Gibbons H.S."/>
            <person name="Broomall S.M."/>
            <person name="McNew L.A."/>
            <person name="Daligault H."/>
            <person name="Chapman C."/>
            <person name="Bruce D."/>
            <person name="Karavis M."/>
            <person name="Krepps M."/>
            <person name="McGregor P.A."/>
            <person name="Hong C."/>
            <person name="Park K.H."/>
            <person name="Akmal A."/>
            <person name="Feldman A."/>
            <person name="Lin J.S."/>
            <person name="Chang W.E."/>
            <person name="Higgs B.W."/>
            <person name="Demirev P."/>
            <person name="Lindquist J."/>
            <person name="Liem A."/>
            <person name="Fochler E."/>
            <person name="Read T.D."/>
            <person name="Tapia R."/>
            <person name="Johnson S."/>
            <person name="Bishop-Lilly K.A."/>
            <person name="Detter C."/>
            <person name="Han C."/>
            <person name="Sozhamannan S."/>
            <person name="Rosenzweig C.N."/>
            <person name="Skowronski E.W."/>
        </authorList>
    </citation>
    <scope>NUCLEOTIDE SEQUENCE [LARGE SCALE GENOMIC DNA]</scope>
    <source>
        <strain evidence="6 7">MLST1</strain>
    </source>
</reference>
<keyword evidence="3" id="KW-0963">Cytoplasm</keyword>
<proteinExistence type="inferred from homology"/>
<organism evidence="6 7">
    <name type="scientific">Aliidiomarina minuta</name>
    <dbReference type="NCBI Taxonomy" id="880057"/>
    <lineage>
        <taxon>Bacteria</taxon>
        <taxon>Pseudomonadati</taxon>
        <taxon>Pseudomonadota</taxon>
        <taxon>Gammaproteobacteria</taxon>
        <taxon>Alteromonadales</taxon>
        <taxon>Idiomarinaceae</taxon>
        <taxon>Aliidiomarina</taxon>
    </lineage>
</organism>
<feature type="domain" description="HPr" evidence="5">
    <location>
        <begin position="3"/>
        <end position="90"/>
    </location>
</feature>
<accession>A0A432W9D0</accession>
<dbReference type="Pfam" id="PF00381">
    <property type="entry name" value="PTS-HPr"/>
    <property type="match status" value="1"/>
</dbReference>
<dbReference type="Gene3D" id="3.30.1340.10">
    <property type="entry name" value="HPr-like"/>
    <property type="match status" value="1"/>
</dbReference>
<evidence type="ECO:0000256" key="4">
    <source>
        <dbReference type="ARBA" id="ARBA00022683"/>
    </source>
</evidence>
<dbReference type="NCBIfam" id="TIGR01003">
    <property type="entry name" value="PTS_HPr_family"/>
    <property type="match status" value="1"/>
</dbReference>
<name>A0A432W9D0_9GAMM</name>
<dbReference type="SUPFAM" id="SSF55594">
    <property type="entry name" value="HPr-like"/>
    <property type="match status" value="1"/>
</dbReference>
<dbReference type="InterPro" id="IPR002114">
    <property type="entry name" value="PTS_HPr_Ser_P_site"/>
</dbReference>
<keyword evidence="4" id="KW-0598">Phosphotransferase system</keyword>
<dbReference type="InterPro" id="IPR001020">
    <property type="entry name" value="PTS_HPr_His_P_site"/>
</dbReference>
<evidence type="ECO:0000313" key="7">
    <source>
        <dbReference type="Proteomes" id="UP000288293"/>
    </source>
</evidence>
<keyword evidence="7" id="KW-1185">Reference proteome</keyword>
<dbReference type="PROSITE" id="PS00589">
    <property type="entry name" value="PTS_HPR_SER"/>
    <property type="match status" value="1"/>
</dbReference>
<evidence type="ECO:0000313" key="6">
    <source>
        <dbReference type="EMBL" id="RUO26661.1"/>
    </source>
</evidence>
<gene>
    <name evidence="6" type="ORF">CWE09_08165</name>
</gene>
<dbReference type="GO" id="GO:0009401">
    <property type="term" value="P:phosphoenolpyruvate-dependent sugar phosphotransferase system"/>
    <property type="evidence" value="ECO:0007669"/>
    <property type="project" value="UniProtKB-KW"/>
</dbReference>
<sequence length="91" mass="9842">MSEISREVMIRNKLGLHARAATKLVQLANQFSADVTISQGSQEVNANSVMALMLLASQQGKTIIVNARGEDAEAALDAIEGLIQARFEEEE</sequence>
<dbReference type="OrthoDB" id="9798965at2"/>
<evidence type="ECO:0000256" key="1">
    <source>
        <dbReference type="ARBA" id="ARBA00004496"/>
    </source>
</evidence>
<dbReference type="RefSeq" id="WP_126803471.1">
    <property type="nucleotide sequence ID" value="NZ_PIPL01000001.1"/>
</dbReference>
<dbReference type="InterPro" id="IPR000032">
    <property type="entry name" value="HPr-like"/>
</dbReference>
<comment type="caution">
    <text evidence="6">The sequence shown here is derived from an EMBL/GenBank/DDBJ whole genome shotgun (WGS) entry which is preliminary data.</text>
</comment>
<dbReference type="InterPro" id="IPR035895">
    <property type="entry name" value="HPr-like_sf"/>
</dbReference>
<comment type="similarity">
    <text evidence="2">Belongs to the HPr family.</text>
</comment>
<dbReference type="PANTHER" id="PTHR33705">
    <property type="entry name" value="PHOSPHOCARRIER PROTEIN HPR"/>
    <property type="match status" value="1"/>
</dbReference>
<dbReference type="Proteomes" id="UP000288293">
    <property type="component" value="Unassembled WGS sequence"/>
</dbReference>
<evidence type="ECO:0000256" key="2">
    <source>
        <dbReference type="ARBA" id="ARBA00010736"/>
    </source>
</evidence>
<comment type="subcellular location">
    <subcellularLocation>
        <location evidence="1">Cytoplasm</location>
    </subcellularLocation>
</comment>
<evidence type="ECO:0000259" key="5">
    <source>
        <dbReference type="PROSITE" id="PS51350"/>
    </source>
</evidence>
<dbReference type="EMBL" id="PIPL01000001">
    <property type="protein sequence ID" value="RUO26661.1"/>
    <property type="molecule type" value="Genomic_DNA"/>
</dbReference>
<dbReference type="GO" id="GO:0005737">
    <property type="term" value="C:cytoplasm"/>
    <property type="evidence" value="ECO:0007669"/>
    <property type="project" value="UniProtKB-SubCell"/>
</dbReference>
<dbReference type="InterPro" id="IPR050399">
    <property type="entry name" value="HPr"/>
</dbReference>
<dbReference type="AlphaFoldDB" id="A0A432W9D0"/>
<dbReference type="PROSITE" id="PS00369">
    <property type="entry name" value="PTS_HPR_HIS"/>
    <property type="match status" value="1"/>
</dbReference>
<dbReference type="PANTHER" id="PTHR33705:SF2">
    <property type="entry name" value="PHOSPHOCARRIER PROTEIN NPR"/>
    <property type="match status" value="1"/>
</dbReference>
<dbReference type="PROSITE" id="PS51350">
    <property type="entry name" value="PTS_HPR_DOM"/>
    <property type="match status" value="1"/>
</dbReference>